<proteinExistence type="predicted"/>
<evidence type="ECO:0000256" key="1">
    <source>
        <dbReference type="SAM" id="MobiDB-lite"/>
    </source>
</evidence>
<reference evidence="2" key="1">
    <citation type="submission" date="2022-02" db="EMBL/GenBank/DDBJ databases">
        <authorList>
            <person name="Henning P.M."/>
            <person name="McCubbin A.G."/>
            <person name="Shore J.S."/>
        </authorList>
    </citation>
    <scope>NUCLEOTIDE SEQUENCE</scope>
    <source>
        <strain evidence="2">F60SS</strain>
        <tissue evidence="2">Leaves</tissue>
    </source>
</reference>
<organism evidence="2 3">
    <name type="scientific">Turnera subulata</name>
    <dbReference type="NCBI Taxonomy" id="218843"/>
    <lineage>
        <taxon>Eukaryota</taxon>
        <taxon>Viridiplantae</taxon>
        <taxon>Streptophyta</taxon>
        <taxon>Embryophyta</taxon>
        <taxon>Tracheophyta</taxon>
        <taxon>Spermatophyta</taxon>
        <taxon>Magnoliopsida</taxon>
        <taxon>eudicotyledons</taxon>
        <taxon>Gunneridae</taxon>
        <taxon>Pentapetalae</taxon>
        <taxon>rosids</taxon>
        <taxon>fabids</taxon>
        <taxon>Malpighiales</taxon>
        <taxon>Passifloraceae</taxon>
        <taxon>Turnera</taxon>
    </lineage>
</organism>
<accession>A0A9Q0JHQ3</accession>
<comment type="caution">
    <text evidence="2">The sequence shown here is derived from an EMBL/GenBank/DDBJ whole genome shotgun (WGS) entry which is preliminary data.</text>
</comment>
<dbReference type="Proteomes" id="UP001141552">
    <property type="component" value="Unassembled WGS sequence"/>
</dbReference>
<feature type="compositionally biased region" description="Basic and acidic residues" evidence="1">
    <location>
        <begin position="17"/>
        <end position="27"/>
    </location>
</feature>
<gene>
    <name evidence="2" type="ORF">Tsubulata_005398</name>
</gene>
<evidence type="ECO:0000313" key="2">
    <source>
        <dbReference type="EMBL" id="KAJ4843016.1"/>
    </source>
</evidence>
<reference evidence="2" key="2">
    <citation type="journal article" date="2023" name="Plants (Basel)">
        <title>Annotation of the Turnera subulata (Passifloraceae) Draft Genome Reveals the S-Locus Evolved after the Divergence of Turneroideae from Passifloroideae in a Stepwise Manner.</title>
        <authorList>
            <person name="Henning P.M."/>
            <person name="Roalson E.H."/>
            <person name="Mir W."/>
            <person name="McCubbin A.G."/>
            <person name="Shore J.S."/>
        </authorList>
    </citation>
    <scope>NUCLEOTIDE SEQUENCE</scope>
    <source>
        <strain evidence="2">F60SS</strain>
    </source>
</reference>
<feature type="compositionally biased region" description="Basic and acidic residues" evidence="1">
    <location>
        <begin position="68"/>
        <end position="80"/>
    </location>
</feature>
<keyword evidence="3" id="KW-1185">Reference proteome</keyword>
<feature type="compositionally biased region" description="Polar residues" evidence="1">
    <location>
        <begin position="1"/>
        <end position="12"/>
    </location>
</feature>
<evidence type="ECO:0000313" key="3">
    <source>
        <dbReference type="Proteomes" id="UP001141552"/>
    </source>
</evidence>
<dbReference type="OrthoDB" id="1752401at2759"/>
<protein>
    <submittedName>
        <fullName evidence="2">Uncharacterized protein</fullName>
    </submittedName>
</protein>
<dbReference type="EMBL" id="JAKUCV010002334">
    <property type="protein sequence ID" value="KAJ4843016.1"/>
    <property type="molecule type" value="Genomic_DNA"/>
</dbReference>
<feature type="region of interest" description="Disordered" evidence="1">
    <location>
        <begin position="1"/>
        <end position="80"/>
    </location>
</feature>
<sequence length="207" mass="23325">MERQSNENNQSDAYRPQLEHLMTDHDAFGTAMGLENQRVEENDREEAAGYDHASNQGDVDAVSVQGSARDEQTNNNGKEHLPIDKEKTVYDKYIEGLKSKYGEDLSNAPFIDCSLWLDSVRGIKKGRVFGSREPSRKFTESIYSNGSVTSQKVVGEEPFEVIVQREINAVKEQLLDTVKEQIVDTLRAPEYVTRPAVMPCGTRPLEQ</sequence>
<feature type="compositionally biased region" description="Basic and acidic residues" evidence="1">
    <location>
        <begin position="37"/>
        <end position="49"/>
    </location>
</feature>
<name>A0A9Q0JHQ3_9ROSI</name>
<dbReference type="AlphaFoldDB" id="A0A9Q0JHQ3"/>